<keyword evidence="2" id="KW-0812">Transmembrane</keyword>
<evidence type="ECO:0000256" key="2">
    <source>
        <dbReference type="SAM" id="Phobius"/>
    </source>
</evidence>
<proteinExistence type="inferred from homology"/>
<dbReference type="EMBL" id="CAJOAX010000195">
    <property type="protein sequence ID" value="CAF3536386.1"/>
    <property type="molecule type" value="Genomic_DNA"/>
</dbReference>
<keyword evidence="2" id="KW-1133">Transmembrane helix</keyword>
<dbReference type="InterPro" id="IPR052402">
    <property type="entry name" value="ADCK_kinase"/>
</dbReference>
<dbReference type="EMBL" id="CAJNOO010000137">
    <property type="protein sequence ID" value="CAF0821958.1"/>
    <property type="molecule type" value="Genomic_DNA"/>
</dbReference>
<dbReference type="Gene3D" id="3.70.10.10">
    <property type="match status" value="1"/>
</dbReference>
<evidence type="ECO:0000313" key="6">
    <source>
        <dbReference type="Proteomes" id="UP000663823"/>
    </source>
</evidence>
<feature type="transmembrane region" description="Helical" evidence="2">
    <location>
        <begin position="48"/>
        <end position="69"/>
    </location>
</feature>
<protein>
    <recommendedName>
        <fullName evidence="3">ABC1 atypical kinase-like domain-containing protein</fullName>
    </recommendedName>
</protein>
<feature type="transmembrane region" description="Helical" evidence="2">
    <location>
        <begin position="130"/>
        <end position="150"/>
    </location>
</feature>
<gene>
    <name evidence="5" type="ORF">OTI717_LOCUS3578</name>
    <name evidence="4" type="ORF">RFH988_LOCUS4985</name>
</gene>
<accession>A0A818JIK5</accession>
<dbReference type="SUPFAM" id="SSF56112">
    <property type="entry name" value="Protein kinase-like (PK-like)"/>
    <property type="match status" value="1"/>
</dbReference>
<dbReference type="AlphaFoldDB" id="A0A818JIK5"/>
<organism evidence="5 6">
    <name type="scientific">Rotaria sordida</name>
    <dbReference type="NCBI Taxonomy" id="392033"/>
    <lineage>
        <taxon>Eukaryota</taxon>
        <taxon>Metazoa</taxon>
        <taxon>Spiralia</taxon>
        <taxon>Gnathifera</taxon>
        <taxon>Rotifera</taxon>
        <taxon>Eurotatoria</taxon>
        <taxon>Bdelloidea</taxon>
        <taxon>Philodinida</taxon>
        <taxon>Philodinidae</taxon>
        <taxon>Rotaria</taxon>
    </lineage>
</organism>
<dbReference type="Pfam" id="PF04005">
    <property type="entry name" value="Hus1"/>
    <property type="match status" value="1"/>
</dbReference>
<sequence length="599" mass="69655">MLSRVALHLTCRGSLCLRNTRRIFPSNPYRRLFELPRRGEIRPWYRRFWPLTITFTIVSAGIPIGYIIYRDFPRIQLWINKDKLSQENFDENTESVTQSELDTLLSQTQQLLNSELYLNRSSAFIVPIRLFFRTLKLIIVFTPLIIFYFYQDKFAPHLYEKWCFALRRSFEYCGPCFIKLGQWMATRPDLFSAQFCFIFNELHSNAPTHSESATRKLLRENNINIDSPSSSNFLSKPIASGAIAQVYRCKIGNQDLIMKIRHPGVQNEIYYDLKILNILTRLLTKFVSKQTFQWLNIEDNIQSFTKNMLLQTNLMIETKNLQIFERNFQKYKPNICFPHADPSLPSTQDILFETYENGQLLNTFMETCKDIKIRKKLAYLGVNAYLKMLFVDNFVHADLHPGNILVRLDDNSPREPIIIFIDVGLTSSLNRRDKKNFYDLFRAIVNYNGIEAATLLIERAPNANEIDDQSRIGIITGISKMAKSGVLRLTSDKLFLILGDKSFGGGVSLWIELDPIRFFDDYIMDGLSALANEIYIEIMFEELVRALKPAQAAQLLRLRLIKKHNSPCLSIDTEVISSSMTERQFTCDIPIHLLAHKHW</sequence>
<dbReference type="PANTHER" id="PTHR45890">
    <property type="entry name" value="AARF DOMAIN CONTAINING KINASE 2 (PREDICTED)"/>
    <property type="match status" value="1"/>
</dbReference>
<keyword evidence="2" id="KW-0472">Membrane</keyword>
<dbReference type="GO" id="GO:0030896">
    <property type="term" value="C:checkpoint clamp complex"/>
    <property type="evidence" value="ECO:0007669"/>
    <property type="project" value="InterPro"/>
</dbReference>
<evidence type="ECO:0000313" key="5">
    <source>
        <dbReference type="EMBL" id="CAF3536386.1"/>
    </source>
</evidence>
<dbReference type="PANTHER" id="PTHR45890:SF1">
    <property type="entry name" value="AARF DOMAIN CONTAINING KINASE 2"/>
    <property type="match status" value="1"/>
</dbReference>
<dbReference type="InterPro" id="IPR004147">
    <property type="entry name" value="ABC1_dom"/>
</dbReference>
<evidence type="ECO:0000259" key="3">
    <source>
        <dbReference type="Pfam" id="PF03109"/>
    </source>
</evidence>
<reference evidence="5" key="1">
    <citation type="submission" date="2021-02" db="EMBL/GenBank/DDBJ databases">
        <authorList>
            <person name="Nowell W R."/>
        </authorList>
    </citation>
    <scope>NUCLEOTIDE SEQUENCE</scope>
</reference>
<name>A0A818JIK5_9BILA</name>
<dbReference type="GO" id="GO:0000077">
    <property type="term" value="P:DNA damage checkpoint signaling"/>
    <property type="evidence" value="ECO:0007669"/>
    <property type="project" value="InterPro"/>
</dbReference>
<evidence type="ECO:0000313" key="4">
    <source>
        <dbReference type="EMBL" id="CAF0821958.1"/>
    </source>
</evidence>
<comment type="similarity">
    <text evidence="1">Belongs to the protein kinase superfamily. ADCK protein kinase family.</text>
</comment>
<dbReference type="Pfam" id="PF03109">
    <property type="entry name" value="ABC1"/>
    <property type="match status" value="1"/>
</dbReference>
<dbReference type="OrthoDB" id="427480at2759"/>
<dbReference type="Proteomes" id="UP000663823">
    <property type="component" value="Unassembled WGS sequence"/>
</dbReference>
<dbReference type="Proteomes" id="UP000663882">
    <property type="component" value="Unassembled WGS sequence"/>
</dbReference>
<dbReference type="InterPro" id="IPR011009">
    <property type="entry name" value="Kinase-like_dom_sf"/>
</dbReference>
<comment type="caution">
    <text evidence="5">The sequence shown here is derived from an EMBL/GenBank/DDBJ whole genome shotgun (WGS) entry which is preliminary data.</text>
</comment>
<evidence type="ECO:0000256" key="1">
    <source>
        <dbReference type="ARBA" id="ARBA00009670"/>
    </source>
</evidence>
<dbReference type="InterPro" id="IPR007150">
    <property type="entry name" value="HUS1/Mec3"/>
</dbReference>
<feature type="domain" description="ABC1 atypical kinase-like" evidence="3">
    <location>
        <begin position="202"/>
        <end position="448"/>
    </location>
</feature>